<keyword evidence="3" id="KW-0227">DNA damage</keyword>
<keyword evidence="3" id="KW-0235">DNA replication</keyword>
<dbReference type="InterPro" id="IPR001126">
    <property type="entry name" value="UmuC"/>
</dbReference>
<keyword evidence="3" id="KW-0238">DNA-binding</keyword>
<keyword evidence="3" id="KW-0460">Magnesium</keyword>
<proteinExistence type="inferred from homology"/>
<dbReference type="Gene3D" id="3.30.1490.100">
    <property type="entry name" value="DNA polymerase, Y-family, little finger domain"/>
    <property type="match status" value="1"/>
</dbReference>
<dbReference type="GO" id="GO:0005829">
    <property type="term" value="C:cytosol"/>
    <property type="evidence" value="ECO:0007669"/>
    <property type="project" value="TreeGrafter"/>
</dbReference>
<dbReference type="InterPro" id="IPR043502">
    <property type="entry name" value="DNA/RNA_pol_sf"/>
</dbReference>
<keyword evidence="3" id="KW-0234">DNA repair</keyword>
<comment type="subcellular location">
    <subcellularLocation>
        <location evidence="3">Cytoplasm</location>
    </subcellularLocation>
</comment>
<sequence>MGAPDKLIGGSFFSLLFTKQKFGVIIKIQTYVLFKKGVNVVLERDNIVMHIDVNSAFLSWQAAYNRQMGMEEDIREIPAVIGGSEERRHGIVLAKSIPAKKLGVKTGESLMEARQKCPNLKVIPPSYDVYTRASRKLRDLLAEYAPKIDVFSIDECFMDFSGTRDLFGDPEELAHRIRKRIKKEFGYTVNIGISTNKLLAKQASEFEKPDKVHTLYPEEIQEKLWPLPVGELFMVGYRTVPKLNQLNIYTIGELANTDRELISGLLKSHGRLIHDYAWGKDASKFSEKSSMPFKGVGNGSTIHFDVEDRLTAHKILLSLVETASKRLRDEDMSCRVVAVGIKNKDFGYHSHQRKIPVFTNCTHDLFEIIRELFDETWDGSPIRHMNVRFTDLERTKFKQLNFFQNEYSMKMEKLDMAIDGIREKYGKYAVIRAEYIDSGLSPVLGGYPNDEYPDMSSIL</sequence>
<feature type="active site" evidence="3">
    <location>
        <position position="155"/>
    </location>
</feature>
<dbReference type="InterPro" id="IPR024728">
    <property type="entry name" value="PolY_HhH_motif"/>
</dbReference>
<keyword evidence="3" id="KW-0479">Metal-binding</keyword>
<dbReference type="PANTHER" id="PTHR11076:SF35">
    <property type="entry name" value="DNA REPAIR PROTEIN HOMOLOG YOBH"/>
    <property type="match status" value="1"/>
</dbReference>
<feature type="site" description="Substrate discrimination" evidence="3">
    <location>
        <position position="57"/>
    </location>
</feature>
<dbReference type="PANTHER" id="PTHR11076">
    <property type="entry name" value="DNA REPAIR POLYMERASE UMUC / TRANSFERASE FAMILY MEMBER"/>
    <property type="match status" value="1"/>
</dbReference>
<name>A0A1M6H6N2_9FIRM</name>
<dbReference type="HAMAP" id="MF_01113">
    <property type="entry name" value="DNApol_IV"/>
    <property type="match status" value="1"/>
</dbReference>
<accession>A0A1M6H6N2</accession>
<dbReference type="GO" id="GO:0006281">
    <property type="term" value="P:DNA repair"/>
    <property type="evidence" value="ECO:0007669"/>
    <property type="project" value="UniProtKB-UniRule"/>
</dbReference>
<dbReference type="SUPFAM" id="SSF56672">
    <property type="entry name" value="DNA/RNA polymerases"/>
    <property type="match status" value="1"/>
</dbReference>
<reference evidence="5" key="1">
    <citation type="submission" date="2016-11" db="EMBL/GenBank/DDBJ databases">
        <authorList>
            <person name="Jaros S."/>
            <person name="Januszkiewicz K."/>
            <person name="Wedrychowicz H."/>
        </authorList>
    </citation>
    <scope>NUCLEOTIDE SEQUENCE [LARGE SCALE GENOMIC DNA]</scope>
    <source>
        <strain evidence="5">DSM 17477</strain>
    </source>
</reference>
<evidence type="ECO:0000313" key="5">
    <source>
        <dbReference type="EMBL" id="SHJ17826.1"/>
    </source>
</evidence>
<dbReference type="Pfam" id="PF11798">
    <property type="entry name" value="IMS_HHH"/>
    <property type="match status" value="1"/>
</dbReference>
<dbReference type="SUPFAM" id="SSF100879">
    <property type="entry name" value="Lesion bypass DNA polymerase (Y-family), little finger domain"/>
    <property type="match status" value="1"/>
</dbReference>
<dbReference type="InterPro" id="IPR022880">
    <property type="entry name" value="DNApol_IV"/>
</dbReference>
<protein>
    <recommendedName>
        <fullName evidence="3">DNA polymerase IV</fullName>
        <shortName evidence="3">Pol IV</shortName>
        <ecNumber evidence="3">2.7.7.7</ecNumber>
    </recommendedName>
</protein>
<comment type="catalytic activity">
    <reaction evidence="3">
        <text>DNA(n) + a 2'-deoxyribonucleoside 5'-triphosphate = DNA(n+1) + diphosphate</text>
        <dbReference type="Rhea" id="RHEA:22508"/>
        <dbReference type="Rhea" id="RHEA-COMP:17339"/>
        <dbReference type="Rhea" id="RHEA-COMP:17340"/>
        <dbReference type="ChEBI" id="CHEBI:33019"/>
        <dbReference type="ChEBI" id="CHEBI:61560"/>
        <dbReference type="ChEBI" id="CHEBI:173112"/>
        <dbReference type="EC" id="2.7.7.7"/>
    </reaction>
</comment>
<dbReference type="Pfam" id="PF11799">
    <property type="entry name" value="IMS_C"/>
    <property type="match status" value="1"/>
</dbReference>
<dbReference type="Gene3D" id="3.30.70.270">
    <property type="match status" value="1"/>
</dbReference>
<evidence type="ECO:0000259" key="4">
    <source>
        <dbReference type="PROSITE" id="PS50173"/>
    </source>
</evidence>
<dbReference type="GO" id="GO:0042276">
    <property type="term" value="P:error-prone translesion synthesis"/>
    <property type="evidence" value="ECO:0007669"/>
    <property type="project" value="TreeGrafter"/>
</dbReference>
<dbReference type="GO" id="GO:0009432">
    <property type="term" value="P:SOS response"/>
    <property type="evidence" value="ECO:0007669"/>
    <property type="project" value="TreeGrafter"/>
</dbReference>
<keyword evidence="2 3" id="KW-0515">Mutator protein</keyword>
<dbReference type="InterPro" id="IPR017961">
    <property type="entry name" value="DNA_pol_Y-fam_little_finger"/>
</dbReference>
<dbReference type="GO" id="GO:0003684">
    <property type="term" value="F:damaged DNA binding"/>
    <property type="evidence" value="ECO:0007669"/>
    <property type="project" value="InterPro"/>
</dbReference>
<dbReference type="EC" id="2.7.7.7" evidence="3"/>
<dbReference type="EMBL" id="FQZL01000012">
    <property type="protein sequence ID" value="SHJ17826.1"/>
    <property type="molecule type" value="Genomic_DNA"/>
</dbReference>
<dbReference type="PROSITE" id="PS50173">
    <property type="entry name" value="UMUC"/>
    <property type="match status" value="1"/>
</dbReference>
<dbReference type="Gene3D" id="1.10.150.20">
    <property type="entry name" value="5' to 3' exonuclease, C-terminal subdomain"/>
    <property type="match status" value="1"/>
</dbReference>
<keyword evidence="6" id="KW-1185">Reference proteome</keyword>
<comment type="similarity">
    <text evidence="1 3">Belongs to the DNA polymerase type-Y family.</text>
</comment>
<feature type="domain" description="UmuC" evidence="4">
    <location>
        <begin position="48"/>
        <end position="236"/>
    </location>
</feature>
<evidence type="ECO:0000256" key="2">
    <source>
        <dbReference type="ARBA" id="ARBA00022457"/>
    </source>
</evidence>
<feature type="binding site" evidence="3">
    <location>
        <position position="52"/>
    </location>
    <ligand>
        <name>Mg(2+)</name>
        <dbReference type="ChEBI" id="CHEBI:18420"/>
    </ligand>
</feature>
<dbReference type="InterPro" id="IPR036775">
    <property type="entry name" value="DNA_pol_Y-fam_lit_finger_sf"/>
</dbReference>
<evidence type="ECO:0000313" key="6">
    <source>
        <dbReference type="Proteomes" id="UP000184052"/>
    </source>
</evidence>
<dbReference type="Gene3D" id="3.40.1170.60">
    <property type="match status" value="1"/>
</dbReference>
<gene>
    <name evidence="3" type="primary">dinB</name>
    <name evidence="5" type="ORF">SAMN02745751_01938</name>
</gene>
<evidence type="ECO:0000256" key="3">
    <source>
        <dbReference type="HAMAP-Rule" id="MF_01113"/>
    </source>
</evidence>
<dbReference type="AlphaFoldDB" id="A0A1M6H6N2"/>
<dbReference type="Pfam" id="PF00817">
    <property type="entry name" value="IMS"/>
    <property type="match status" value="1"/>
</dbReference>
<dbReference type="GO" id="GO:0003887">
    <property type="term" value="F:DNA-directed DNA polymerase activity"/>
    <property type="evidence" value="ECO:0007669"/>
    <property type="project" value="UniProtKB-UniRule"/>
</dbReference>
<dbReference type="InterPro" id="IPR043128">
    <property type="entry name" value="Rev_trsase/Diguanyl_cyclase"/>
</dbReference>
<keyword evidence="3" id="KW-0808">Transferase</keyword>
<comment type="function">
    <text evidence="3">Poorly processive, error-prone DNA polymerase involved in untargeted mutagenesis. Copies undamaged DNA at stalled replication forks, which arise in vivo from mismatched or misaligned primer ends. These misaligned primers can be extended by PolIV. Exhibits no 3'-5' exonuclease (proofreading) activity. May be involved in translesional synthesis, in conjunction with the beta clamp from PolIII.</text>
</comment>
<dbReference type="STRING" id="1121476.SAMN02745751_01938"/>
<keyword evidence="3" id="KW-0548">Nucleotidyltransferase</keyword>
<keyword evidence="3" id="KW-0963">Cytoplasm</keyword>
<dbReference type="GO" id="GO:0000287">
    <property type="term" value="F:magnesium ion binding"/>
    <property type="evidence" value="ECO:0007669"/>
    <property type="project" value="UniProtKB-UniRule"/>
</dbReference>
<keyword evidence="3" id="KW-0239">DNA-directed DNA polymerase</keyword>
<dbReference type="CDD" id="cd03586">
    <property type="entry name" value="PolY_Pol_IV_kappa"/>
    <property type="match status" value="1"/>
</dbReference>
<dbReference type="InterPro" id="IPR050116">
    <property type="entry name" value="DNA_polymerase-Y"/>
</dbReference>
<comment type="subunit">
    <text evidence="3">Monomer.</text>
</comment>
<evidence type="ECO:0000256" key="1">
    <source>
        <dbReference type="ARBA" id="ARBA00010945"/>
    </source>
</evidence>
<organism evidence="5 6">
    <name type="scientific">Dethiosulfatibacter aminovorans DSM 17477</name>
    <dbReference type="NCBI Taxonomy" id="1121476"/>
    <lineage>
        <taxon>Bacteria</taxon>
        <taxon>Bacillati</taxon>
        <taxon>Bacillota</taxon>
        <taxon>Tissierellia</taxon>
        <taxon>Dethiosulfatibacter</taxon>
    </lineage>
</organism>
<dbReference type="Proteomes" id="UP000184052">
    <property type="component" value="Unassembled WGS sequence"/>
</dbReference>
<dbReference type="GO" id="GO:0006261">
    <property type="term" value="P:DNA-templated DNA replication"/>
    <property type="evidence" value="ECO:0007669"/>
    <property type="project" value="UniProtKB-UniRule"/>
</dbReference>
<comment type="cofactor">
    <cofactor evidence="3">
        <name>Mg(2+)</name>
        <dbReference type="ChEBI" id="CHEBI:18420"/>
    </cofactor>
    <text evidence="3">Binds 2 magnesium ions per subunit.</text>
</comment>
<feature type="binding site" evidence="3">
    <location>
        <position position="154"/>
    </location>
    <ligand>
        <name>Mg(2+)</name>
        <dbReference type="ChEBI" id="CHEBI:18420"/>
    </ligand>
</feature>